<evidence type="ECO:0000256" key="2">
    <source>
        <dbReference type="ARBA" id="ARBA00022448"/>
    </source>
</evidence>
<evidence type="ECO:0000256" key="5">
    <source>
        <dbReference type="ARBA" id="ARBA00022989"/>
    </source>
</evidence>
<dbReference type="OrthoDB" id="9811798at2"/>
<feature type="compositionally biased region" description="Basic and acidic residues" evidence="8">
    <location>
        <begin position="962"/>
        <end position="972"/>
    </location>
</feature>
<evidence type="ECO:0000256" key="1">
    <source>
        <dbReference type="ARBA" id="ARBA00004651"/>
    </source>
</evidence>
<dbReference type="Pfam" id="PF13244">
    <property type="entry name" value="MbhD"/>
    <property type="match status" value="1"/>
</dbReference>
<evidence type="ECO:0000259" key="13">
    <source>
        <dbReference type="Pfam" id="PF20501"/>
    </source>
</evidence>
<feature type="transmembrane region" description="Helical" evidence="9">
    <location>
        <begin position="72"/>
        <end position="94"/>
    </location>
</feature>
<dbReference type="InterPro" id="IPR001750">
    <property type="entry name" value="ND/Mrp_TM"/>
</dbReference>
<keyword evidence="5 9" id="KW-1133">Transmembrane helix</keyword>
<dbReference type="PANTHER" id="PTHR43373">
    <property type="entry name" value="NA(+)/H(+) ANTIPORTER SUBUNIT"/>
    <property type="match status" value="1"/>
</dbReference>
<dbReference type="InterPro" id="IPR046806">
    <property type="entry name" value="MrpA_C/MbhE"/>
</dbReference>
<feature type="transmembrane region" description="Helical" evidence="9">
    <location>
        <begin position="403"/>
        <end position="428"/>
    </location>
</feature>
<dbReference type="Pfam" id="PF04039">
    <property type="entry name" value="MnhB"/>
    <property type="match status" value="1"/>
</dbReference>
<evidence type="ECO:0000256" key="6">
    <source>
        <dbReference type="ARBA" id="ARBA00023136"/>
    </source>
</evidence>
<dbReference type="STRING" id="767452.AVL62_07840"/>
<feature type="transmembrane region" description="Helical" evidence="9">
    <location>
        <begin position="319"/>
        <end position="343"/>
    </location>
</feature>
<feature type="transmembrane region" description="Helical" evidence="9">
    <location>
        <begin position="602"/>
        <end position="621"/>
    </location>
</feature>
<feature type="transmembrane region" description="Helical" evidence="9">
    <location>
        <begin position="160"/>
        <end position="180"/>
    </location>
</feature>
<feature type="transmembrane region" description="Helical" evidence="9">
    <location>
        <begin position="870"/>
        <end position="897"/>
    </location>
</feature>
<keyword evidence="3" id="KW-1003">Cell membrane</keyword>
<feature type="transmembrane region" description="Helical" evidence="9">
    <location>
        <begin position="231"/>
        <end position="254"/>
    </location>
</feature>
<dbReference type="Pfam" id="PF20501">
    <property type="entry name" value="MbhE"/>
    <property type="match status" value="1"/>
</dbReference>
<evidence type="ECO:0000313" key="14">
    <source>
        <dbReference type="EMBL" id="KUG51844.1"/>
    </source>
</evidence>
<keyword evidence="6 9" id="KW-0472">Membrane</keyword>
<gene>
    <name evidence="14" type="ORF">AVL62_07840</name>
</gene>
<feature type="region of interest" description="Disordered" evidence="8">
    <location>
        <begin position="938"/>
        <end position="994"/>
    </location>
</feature>
<feature type="transmembrane region" description="Helical" evidence="9">
    <location>
        <begin position="266"/>
        <end position="286"/>
    </location>
</feature>
<reference evidence="14 15" key="1">
    <citation type="submission" date="2015-12" db="EMBL/GenBank/DDBJ databases">
        <title>Serinicoccus chungangenesis strain CD08_5 genome sequencing and assembly.</title>
        <authorList>
            <person name="Chander A.M."/>
            <person name="Kaur G."/>
            <person name="Nair G.R."/>
            <person name="Dhawan D.K."/>
            <person name="Kochhar R.K."/>
            <person name="Mayilraj S."/>
            <person name="Bhadada S.K."/>
        </authorList>
    </citation>
    <scope>NUCLEOTIDE SEQUENCE [LARGE SCALE GENOMIC DNA]</scope>
    <source>
        <strain evidence="14 15">CD08_5</strain>
    </source>
</reference>
<feature type="transmembrane region" description="Helical" evidence="9">
    <location>
        <begin position="32"/>
        <end position="52"/>
    </location>
</feature>
<dbReference type="PRINTS" id="PR01434">
    <property type="entry name" value="NADHDHGNASE5"/>
</dbReference>
<feature type="transmembrane region" description="Helical" evidence="9">
    <location>
        <begin position="628"/>
        <end position="648"/>
    </location>
</feature>
<sequence>MSLLWTLVISAVTVLATFPLTRFLGRHAGWPIAALYLAAAAAFWPAATQVMAGDTPTWSVPWVPTLGLELSLRADGLGTVFTFIALVIGAIVLAYSTAYLKPGRNLTFYFYMAMFTVSMVGLVLADDLILLFLCWELTSLASFFLIARSGYAGEAASMRTLLITFLGGLGLLAAVTAIIVRTGTTTLSEALAHEVWDTSPGFTAAVALLVILAAFTKSAQFPFHVWLPDAMAAATPVSAYLHAAAVVKAGIFLLMRFSPAFHDVPVWNVLLITTGLVTCGIGGWFALQKTDLKKLMAYSTVSQLGLIVATIGVGTEYALAAAILHVIAHALFKSGLFMMVGVVDHATGTRDVRRMPVLSSAMPVAFWVTVLGCASMAGVPPMLGFVSKESILTSMLDSPFGAVASWAAFLGVALTAVLTFAYCAKIVFNGFYDGRGQAKWPEDRPLHTTPWALGTFAAIPIVVGLPLAFVVGILDTPVGRATAAMLPADAEEPHPHLSLWHGVNLELVTSLAIIAVGVLVILRRRFFFPAREHDTFSFDGADVIRVINDTAADFGKALGALARADNPTRHVAVQFVALAALVLGGVGVLVGRDELLPVQEGLVSPVDAVVLVIIAGAVVVLGRASSRLAAVVALSTIGAAVTVQIFALGAPDVGMTQLLVEALTVLMIMLVLQRLPQTFGRGPRWGNKAALALAVVGGLSAGVATWALTGRRDRSEIAIWYLTEGPVETSGDNVVNTILVEFRALDTFGELTVLGMAAAAMVAILSTVRDRYLDPPPESDRNYVAPPEVPLQAEGSTAYRAIAEAWGNAVPMQIMVRATAPLLAIISAILFLRGHNSPGGGFIAALVGSSIVALIYLATSRDRTVGPPRLPLRLVALGVLIAIGTGIWGMLGHASFLEPLHGYVFDIYVSTSMVFDLGVYLAVLGLVMEAFNLLGATGGREGTRERADESVEGEISGPMDTSRGERYAETRRGIPGRRSTYLQQDRPPRPGGGQ</sequence>
<feature type="transmembrane region" description="Helical" evidence="9">
    <location>
        <begin position="839"/>
        <end position="858"/>
    </location>
</feature>
<proteinExistence type="predicted"/>
<comment type="subcellular location">
    <subcellularLocation>
        <location evidence="1">Cell membrane</location>
        <topology evidence="1">Multi-pass membrane protein</topology>
    </subcellularLocation>
    <subcellularLocation>
        <location evidence="7">Membrane</location>
        <topology evidence="7">Multi-pass membrane protein</topology>
    </subcellularLocation>
</comment>
<feature type="domain" description="NADH:quinone oxidoreductase/Mrp antiporter transmembrane" evidence="10">
    <location>
        <begin position="125"/>
        <end position="399"/>
    </location>
</feature>
<evidence type="ECO:0000256" key="3">
    <source>
        <dbReference type="ARBA" id="ARBA00022475"/>
    </source>
</evidence>
<feature type="transmembrane region" description="Helical" evidence="9">
    <location>
        <begin position="571"/>
        <end position="590"/>
    </location>
</feature>
<feature type="transmembrane region" description="Helical" evidence="9">
    <location>
        <begin position="364"/>
        <end position="383"/>
    </location>
</feature>
<feature type="transmembrane region" description="Helical" evidence="9">
    <location>
        <begin position="200"/>
        <end position="219"/>
    </location>
</feature>
<evidence type="ECO:0000259" key="12">
    <source>
        <dbReference type="Pfam" id="PF13244"/>
    </source>
</evidence>
<dbReference type="Pfam" id="PF00361">
    <property type="entry name" value="Proton_antipo_M"/>
    <property type="match status" value="1"/>
</dbReference>
<feature type="transmembrane region" description="Helical" evidence="9">
    <location>
        <begin position="654"/>
        <end position="673"/>
    </location>
</feature>
<dbReference type="Proteomes" id="UP000054837">
    <property type="component" value="Unassembled WGS sequence"/>
</dbReference>
<dbReference type="NCBIfam" id="NF009290">
    <property type="entry name" value="PRK12650.1"/>
    <property type="match status" value="1"/>
</dbReference>
<keyword evidence="15" id="KW-1185">Reference proteome</keyword>
<organism evidence="14 15">
    <name type="scientific">Serinicoccus chungangensis</name>
    <dbReference type="NCBI Taxonomy" id="767452"/>
    <lineage>
        <taxon>Bacteria</taxon>
        <taxon>Bacillati</taxon>
        <taxon>Actinomycetota</taxon>
        <taxon>Actinomycetes</taxon>
        <taxon>Micrococcales</taxon>
        <taxon>Ornithinimicrobiaceae</taxon>
        <taxon>Serinicoccus</taxon>
    </lineage>
</organism>
<feature type="transmembrane region" description="Helical" evidence="9">
    <location>
        <begin position="751"/>
        <end position="768"/>
    </location>
</feature>
<dbReference type="AlphaFoldDB" id="A0A0W8I299"/>
<feature type="transmembrane region" description="Helical" evidence="9">
    <location>
        <begin position="6"/>
        <end position="25"/>
    </location>
</feature>
<feature type="transmembrane region" description="Helical" evidence="9">
    <location>
        <begin position="685"/>
        <end position="708"/>
    </location>
</feature>
<feature type="transmembrane region" description="Helical" evidence="9">
    <location>
        <begin position="499"/>
        <end position="522"/>
    </location>
</feature>
<keyword evidence="2" id="KW-0813">Transport</keyword>
<accession>A0A0W8I299</accession>
<name>A0A0W8I299_9MICO</name>
<protein>
    <submittedName>
        <fullName evidence="14">Cation:proton antiporter</fullName>
    </submittedName>
</protein>
<evidence type="ECO:0000313" key="15">
    <source>
        <dbReference type="Proteomes" id="UP000054837"/>
    </source>
</evidence>
<keyword evidence="4 7" id="KW-0812">Transmembrane</keyword>
<evidence type="ECO:0000256" key="8">
    <source>
        <dbReference type="SAM" id="MobiDB-lite"/>
    </source>
</evidence>
<evidence type="ECO:0000256" key="9">
    <source>
        <dbReference type="SAM" id="Phobius"/>
    </source>
</evidence>
<evidence type="ECO:0000259" key="10">
    <source>
        <dbReference type="Pfam" id="PF00361"/>
    </source>
</evidence>
<dbReference type="InterPro" id="IPR007182">
    <property type="entry name" value="MnhB"/>
</dbReference>
<dbReference type="PANTHER" id="PTHR43373:SF1">
    <property type="entry name" value="NA(+)_H(+) ANTIPORTER SUBUNIT A"/>
    <property type="match status" value="1"/>
</dbReference>
<comment type="caution">
    <text evidence="14">The sequence shown here is derived from an EMBL/GenBank/DDBJ whole genome shotgun (WGS) entry which is preliminary data.</text>
</comment>
<feature type="transmembrane region" description="Helical" evidence="9">
    <location>
        <begin position="130"/>
        <end position="148"/>
    </location>
</feature>
<feature type="transmembrane region" description="Helical" evidence="9">
    <location>
        <begin position="449"/>
        <end position="474"/>
    </location>
</feature>
<feature type="transmembrane region" description="Helical" evidence="9">
    <location>
        <begin position="106"/>
        <end position="124"/>
    </location>
</feature>
<evidence type="ECO:0000256" key="7">
    <source>
        <dbReference type="RuleBase" id="RU000320"/>
    </source>
</evidence>
<feature type="domain" description="MrpA C-terminal/MbhE" evidence="13">
    <location>
        <begin position="690"/>
        <end position="769"/>
    </location>
</feature>
<feature type="transmembrane region" description="Helical" evidence="9">
    <location>
        <begin position="917"/>
        <end position="936"/>
    </location>
</feature>
<dbReference type="RefSeq" id="WP_058892139.1">
    <property type="nucleotide sequence ID" value="NZ_LQBL01000031.1"/>
</dbReference>
<dbReference type="InterPro" id="IPR025383">
    <property type="entry name" value="MrpA_C/MbhD"/>
</dbReference>
<dbReference type="InterPro" id="IPR050616">
    <property type="entry name" value="CPA3_Na-H_Antiporter_A"/>
</dbReference>
<evidence type="ECO:0000259" key="11">
    <source>
        <dbReference type="Pfam" id="PF04039"/>
    </source>
</evidence>
<dbReference type="EMBL" id="LQBL01000031">
    <property type="protein sequence ID" value="KUG51844.1"/>
    <property type="molecule type" value="Genomic_DNA"/>
</dbReference>
<feature type="domain" description="Na+/H+ antiporter MnhB subunit-related protein" evidence="11">
    <location>
        <begin position="812"/>
        <end position="928"/>
    </location>
</feature>
<feature type="transmembrane region" description="Helical" evidence="9">
    <location>
        <begin position="814"/>
        <end position="833"/>
    </location>
</feature>
<dbReference type="GO" id="GO:0005886">
    <property type="term" value="C:plasma membrane"/>
    <property type="evidence" value="ECO:0007669"/>
    <property type="project" value="UniProtKB-SubCell"/>
</dbReference>
<feature type="transmembrane region" description="Helical" evidence="9">
    <location>
        <begin position="295"/>
        <end position="313"/>
    </location>
</feature>
<feature type="domain" description="MrpA C-terminal/MbhD" evidence="12">
    <location>
        <begin position="613"/>
        <end position="677"/>
    </location>
</feature>
<evidence type="ECO:0000256" key="4">
    <source>
        <dbReference type="ARBA" id="ARBA00022692"/>
    </source>
</evidence>